<dbReference type="Pfam" id="PF24092">
    <property type="entry name" value="DUF7373_C"/>
    <property type="match status" value="1"/>
</dbReference>
<feature type="domain" description="DUF7373" evidence="3">
    <location>
        <begin position="252"/>
        <end position="393"/>
    </location>
</feature>
<gene>
    <name evidence="4" type="ORF">SAMN04244553_4952</name>
</gene>
<evidence type="ECO:0000259" key="2">
    <source>
        <dbReference type="Pfam" id="PF24088"/>
    </source>
</evidence>
<dbReference type="EMBL" id="OBEG01000005">
    <property type="protein sequence ID" value="SNY87992.1"/>
    <property type="molecule type" value="Genomic_DNA"/>
</dbReference>
<dbReference type="Pfam" id="PF24088">
    <property type="entry name" value="DUF7373"/>
    <property type="match status" value="1"/>
</dbReference>
<evidence type="ECO:0000313" key="5">
    <source>
        <dbReference type="Proteomes" id="UP000219565"/>
    </source>
</evidence>
<evidence type="ECO:0000256" key="1">
    <source>
        <dbReference type="SAM" id="SignalP"/>
    </source>
</evidence>
<evidence type="ECO:0000313" key="4">
    <source>
        <dbReference type="EMBL" id="SNY87992.1"/>
    </source>
</evidence>
<dbReference type="Proteomes" id="UP000219565">
    <property type="component" value="Unassembled WGS sequence"/>
</dbReference>
<sequence>MRYRHSLCLVIAAVVTAATGCGQDDSGPATPAIDVSALDSGNYASVPRDAETIRSDQTGAALEAVRIGEHVPLPVEIDGRFAFQRLVNTDRRLTPDNNSTPYSIDREELPALLQGYVTGWAASAERRAIPAPGRSVEMQVLRFTDANHAEEAARRFAERQAANLPGEAVGIPGFPKARAKWSPGKKYLDAWLTQDALLMYVHMDDPLTEPPEAAPLVAFVQKAFTDLVDALKGYSPSPLDKLGTLPLDPDGLLGRALPLEDGQKRKYDQSVVMPAQAALHFERHPGMILPAFADAKVDLVAYSGGRVYRTANADAAERLLAAFTELDASGYTPMDGPPKLPTAKCFDTKDKKSNSPQYPPVCFVIHDRYVARVTATNTQQLHQKAAAQYKLLAYQQ</sequence>
<reference evidence="4 5" key="1">
    <citation type="submission" date="2017-09" db="EMBL/GenBank/DDBJ databases">
        <authorList>
            <person name="Ehlers B."/>
            <person name="Leendertz F.H."/>
        </authorList>
    </citation>
    <scope>NUCLEOTIDE SEQUENCE [LARGE SCALE GENOMIC DNA]</scope>
    <source>
        <strain evidence="4 5">DSM 45537</strain>
    </source>
</reference>
<keyword evidence="5" id="KW-1185">Reference proteome</keyword>
<evidence type="ECO:0000259" key="3">
    <source>
        <dbReference type="Pfam" id="PF24092"/>
    </source>
</evidence>
<dbReference type="OrthoDB" id="4515194at2"/>
<dbReference type="RefSeq" id="WP_143861527.1">
    <property type="nucleotide sequence ID" value="NZ_OBEG01000005.1"/>
</dbReference>
<name>A0A285LSU1_9NOCA</name>
<accession>A0A285LSU1</accession>
<evidence type="ECO:0008006" key="6">
    <source>
        <dbReference type="Google" id="ProtNLM"/>
    </source>
</evidence>
<dbReference type="AlphaFoldDB" id="A0A285LSU1"/>
<organism evidence="4 5">
    <name type="scientific">Nocardia amikacinitolerans</name>
    <dbReference type="NCBI Taxonomy" id="756689"/>
    <lineage>
        <taxon>Bacteria</taxon>
        <taxon>Bacillati</taxon>
        <taxon>Actinomycetota</taxon>
        <taxon>Actinomycetes</taxon>
        <taxon>Mycobacteriales</taxon>
        <taxon>Nocardiaceae</taxon>
        <taxon>Nocardia</taxon>
    </lineage>
</organism>
<dbReference type="STRING" id="1379680.GCA_001612615_02900"/>
<feature type="domain" description="DUF7373" evidence="2">
    <location>
        <begin position="52"/>
        <end position="247"/>
    </location>
</feature>
<protein>
    <recommendedName>
        <fullName evidence="6">Lipoprotein</fullName>
    </recommendedName>
</protein>
<dbReference type="InterPro" id="IPR056463">
    <property type="entry name" value="DUF7373_C"/>
</dbReference>
<dbReference type="PROSITE" id="PS51257">
    <property type="entry name" value="PROKAR_LIPOPROTEIN"/>
    <property type="match status" value="1"/>
</dbReference>
<dbReference type="InterPro" id="IPR055797">
    <property type="entry name" value="DUF7373"/>
</dbReference>
<feature type="signal peptide" evidence="1">
    <location>
        <begin position="1"/>
        <end position="17"/>
    </location>
</feature>
<keyword evidence="1" id="KW-0732">Signal</keyword>
<feature type="chain" id="PRO_5038502730" description="Lipoprotein" evidence="1">
    <location>
        <begin position="18"/>
        <end position="396"/>
    </location>
</feature>
<proteinExistence type="predicted"/>